<keyword evidence="3" id="KW-0482">Metalloprotease</keyword>
<proteinExistence type="predicted"/>
<keyword evidence="4" id="KW-1185">Reference proteome</keyword>
<feature type="transmembrane region" description="Helical" evidence="1">
    <location>
        <begin position="263"/>
        <end position="285"/>
    </location>
</feature>
<keyword evidence="1" id="KW-0812">Transmembrane</keyword>
<keyword evidence="1" id="KW-1133">Transmembrane helix</keyword>
<reference evidence="3 4" key="1">
    <citation type="submission" date="2020-08" db="EMBL/GenBank/DDBJ databases">
        <title>Genome public.</title>
        <authorList>
            <person name="Liu C."/>
            <person name="Sun Q."/>
        </authorList>
    </citation>
    <scope>NUCLEOTIDE SEQUENCE [LARGE SCALE GENOMIC DNA]</scope>
    <source>
        <strain evidence="3 4">NSJ-9</strain>
    </source>
</reference>
<organism evidence="3 4">
    <name type="scientific">Roseburia lenta</name>
    <dbReference type="NCBI Taxonomy" id="2763061"/>
    <lineage>
        <taxon>Bacteria</taxon>
        <taxon>Bacillati</taxon>
        <taxon>Bacillota</taxon>
        <taxon>Clostridia</taxon>
        <taxon>Lachnospirales</taxon>
        <taxon>Lachnospiraceae</taxon>
        <taxon>Roseburia</taxon>
    </lineage>
</organism>
<evidence type="ECO:0000313" key="3">
    <source>
        <dbReference type="EMBL" id="MBC5686788.1"/>
    </source>
</evidence>
<feature type="domain" description="CAAX prenyl protease 2/Lysostaphin resistance protein A-like" evidence="2">
    <location>
        <begin position="133"/>
        <end position="219"/>
    </location>
</feature>
<name>A0ABR7GH72_9FIRM</name>
<dbReference type="Proteomes" id="UP000643810">
    <property type="component" value="Unassembled WGS sequence"/>
</dbReference>
<feature type="transmembrane region" description="Helical" evidence="1">
    <location>
        <begin position="12"/>
        <end position="34"/>
    </location>
</feature>
<feature type="transmembrane region" description="Helical" evidence="1">
    <location>
        <begin position="160"/>
        <end position="179"/>
    </location>
</feature>
<dbReference type="PANTHER" id="PTHR36435:SF1">
    <property type="entry name" value="CAAX AMINO TERMINAL PROTEASE FAMILY PROTEIN"/>
    <property type="match status" value="1"/>
</dbReference>
<dbReference type="GO" id="GO:0008237">
    <property type="term" value="F:metallopeptidase activity"/>
    <property type="evidence" value="ECO:0007669"/>
    <property type="project" value="UniProtKB-KW"/>
</dbReference>
<dbReference type="PANTHER" id="PTHR36435">
    <property type="entry name" value="SLR1288 PROTEIN"/>
    <property type="match status" value="1"/>
</dbReference>
<keyword evidence="3" id="KW-0378">Hydrolase</keyword>
<evidence type="ECO:0000313" key="4">
    <source>
        <dbReference type="Proteomes" id="UP000643810"/>
    </source>
</evidence>
<dbReference type="InterPro" id="IPR052710">
    <property type="entry name" value="CAAX_protease"/>
</dbReference>
<evidence type="ECO:0000259" key="2">
    <source>
        <dbReference type="Pfam" id="PF02517"/>
    </source>
</evidence>
<comment type="caution">
    <text evidence="3">The sequence shown here is derived from an EMBL/GenBank/DDBJ whole genome shotgun (WGS) entry which is preliminary data.</text>
</comment>
<feature type="transmembrane region" description="Helical" evidence="1">
    <location>
        <begin position="208"/>
        <end position="228"/>
    </location>
</feature>
<dbReference type="RefSeq" id="WP_186854486.1">
    <property type="nucleotide sequence ID" value="NZ_JACOPG010000003.1"/>
</dbReference>
<evidence type="ECO:0000256" key="1">
    <source>
        <dbReference type="SAM" id="Phobius"/>
    </source>
</evidence>
<gene>
    <name evidence="3" type="ORF">H8R94_09275</name>
</gene>
<feature type="transmembrane region" description="Helical" evidence="1">
    <location>
        <begin position="306"/>
        <end position="328"/>
    </location>
</feature>
<keyword evidence="1" id="KW-0472">Membrane</keyword>
<accession>A0ABR7GH72</accession>
<sequence>MNTETRRHFSRIGIAYFIGALLFAGVRTLTPLALTHLAPTLAADQTLSFLISMLTTYIIAVPLMMLVIKRVPKEGSIQPCTMTGKQWIVTFLICYAGMYLANIAGNIITNIVGNLKGSTVTNEIVETALANAAWVNILVMVLLAPVLEELLFRKMLIDRTIKYGEGISVLISALFFGLFHGNLNQFAYAFVIGGVFAFVYVKTGNVKYTIYMHMLVNFLGSAVSMGLLKLSGMDQLALAATDPEKMADVSYLTNIFMSHLSGMLLLCLYALVLIILVIVGIVLFFKNIKKIHLLTSPNSVAPGARFRTYFLNGGMILFIVWWLVQIILQLLM</sequence>
<keyword evidence="3" id="KW-0645">Protease</keyword>
<feature type="transmembrane region" description="Helical" evidence="1">
    <location>
        <begin position="87"/>
        <end position="108"/>
    </location>
</feature>
<dbReference type="EMBL" id="JACOPG010000003">
    <property type="protein sequence ID" value="MBC5686788.1"/>
    <property type="molecule type" value="Genomic_DNA"/>
</dbReference>
<feature type="transmembrane region" description="Helical" evidence="1">
    <location>
        <begin position="128"/>
        <end position="148"/>
    </location>
</feature>
<dbReference type="Pfam" id="PF02517">
    <property type="entry name" value="Rce1-like"/>
    <property type="match status" value="1"/>
</dbReference>
<dbReference type="InterPro" id="IPR003675">
    <property type="entry name" value="Rce1/LyrA-like_dom"/>
</dbReference>
<feature type="transmembrane region" description="Helical" evidence="1">
    <location>
        <begin position="46"/>
        <end position="67"/>
    </location>
</feature>
<protein>
    <submittedName>
        <fullName evidence="3">CPBP family intramembrane metalloprotease</fullName>
    </submittedName>
</protein>
<feature type="transmembrane region" description="Helical" evidence="1">
    <location>
        <begin position="185"/>
        <end position="201"/>
    </location>
</feature>